<name>A0ACC3YR48_COLTU</name>
<evidence type="ECO:0000313" key="1">
    <source>
        <dbReference type="EMBL" id="KAL0934346.1"/>
    </source>
</evidence>
<dbReference type="EMBL" id="VUJX02000007">
    <property type="protein sequence ID" value="KAL0934346.1"/>
    <property type="molecule type" value="Genomic_DNA"/>
</dbReference>
<accession>A0ACC3YR48</accession>
<gene>
    <name evidence="1" type="ORF">CTRU02_211145</name>
</gene>
<protein>
    <submittedName>
        <fullName evidence="1">Nadp:d-xylose dehydrogenase</fullName>
    </submittedName>
</protein>
<evidence type="ECO:0000313" key="2">
    <source>
        <dbReference type="Proteomes" id="UP000805649"/>
    </source>
</evidence>
<reference evidence="1 2" key="1">
    <citation type="journal article" date="2020" name="Phytopathology">
        <title>Genome Sequence Resources of Colletotrichum truncatum, C. plurivorum, C. musicola, and C. sojae: Four Species Pathogenic to Soybean (Glycine max).</title>
        <authorList>
            <person name="Rogerio F."/>
            <person name="Boufleur T.R."/>
            <person name="Ciampi-Guillardi M."/>
            <person name="Sukno S.A."/>
            <person name="Thon M.R."/>
            <person name="Massola Junior N.S."/>
            <person name="Baroncelli R."/>
        </authorList>
    </citation>
    <scope>NUCLEOTIDE SEQUENCE [LARGE SCALE GENOMIC DNA]</scope>
    <source>
        <strain evidence="1 2">CMES1059</strain>
    </source>
</reference>
<dbReference type="Proteomes" id="UP000805649">
    <property type="component" value="Unassembled WGS sequence"/>
</dbReference>
<comment type="caution">
    <text evidence="1">The sequence shown here is derived from an EMBL/GenBank/DDBJ whole genome shotgun (WGS) entry which is preliminary data.</text>
</comment>
<sequence length="199" mass="22031">MAIGIGIGDCALILESLVRCASLLRGEAVDGFAGHAEAYRSFANATAYLRRYLKAEGHTIKPVLRFELKSLKKLLKLFISRIQKLEPSLGSNRQRRGFRRIWQKIRWPFHDAILNGICHKLNSKFSMIKFIIDLETAQTIRIVNPCPPAGLSSAPAVGPKFVLMDARSKLHGVSMAGVKSWTVGGISKSTSQLFQPTIL</sequence>
<organism evidence="1 2">
    <name type="scientific">Colletotrichum truncatum</name>
    <name type="common">Anthracnose fungus</name>
    <name type="synonym">Colletotrichum capsici</name>
    <dbReference type="NCBI Taxonomy" id="5467"/>
    <lineage>
        <taxon>Eukaryota</taxon>
        <taxon>Fungi</taxon>
        <taxon>Dikarya</taxon>
        <taxon>Ascomycota</taxon>
        <taxon>Pezizomycotina</taxon>
        <taxon>Sordariomycetes</taxon>
        <taxon>Hypocreomycetidae</taxon>
        <taxon>Glomerellales</taxon>
        <taxon>Glomerellaceae</taxon>
        <taxon>Colletotrichum</taxon>
        <taxon>Colletotrichum truncatum species complex</taxon>
    </lineage>
</organism>
<keyword evidence="2" id="KW-1185">Reference proteome</keyword>
<proteinExistence type="predicted"/>